<proteinExistence type="predicted"/>
<reference evidence="4 5" key="1">
    <citation type="journal article" date="2016" name="Appl. Environ. Microbiol.">
        <title>Lack of Overt Genome Reduction in the Bryostatin-Producing Bryozoan Symbiont "Candidatus Endobugula sertula".</title>
        <authorList>
            <person name="Miller I.J."/>
            <person name="Vanee N."/>
            <person name="Fong S.S."/>
            <person name="Lim-Fong G.E."/>
            <person name="Kwan J.C."/>
        </authorList>
    </citation>
    <scope>NUCLEOTIDE SEQUENCE [LARGE SCALE GENOMIC DNA]</scope>
    <source>
        <strain evidence="4">AB1-4</strain>
    </source>
</reference>
<dbReference type="Gene3D" id="3.40.50.1220">
    <property type="entry name" value="TPP-binding domain"/>
    <property type="match status" value="1"/>
</dbReference>
<keyword evidence="1" id="KW-0520">NAD</keyword>
<accession>A0A1D2QPB4</accession>
<dbReference type="InterPro" id="IPR029035">
    <property type="entry name" value="DHS-like_NAD/FAD-binding_dom"/>
</dbReference>
<dbReference type="STRING" id="62101.AB835_09055"/>
<dbReference type="Proteomes" id="UP000242502">
    <property type="component" value="Unassembled WGS sequence"/>
</dbReference>
<gene>
    <name evidence="4" type="ORF">AB835_09055</name>
</gene>
<comment type="caution">
    <text evidence="4">The sequence shown here is derived from an EMBL/GenBank/DDBJ whole genome shotgun (WGS) entry which is preliminary data.</text>
</comment>
<dbReference type="EMBL" id="MDLC01000029">
    <property type="protein sequence ID" value="ODS23421.1"/>
    <property type="molecule type" value="Genomic_DNA"/>
</dbReference>
<evidence type="ECO:0000313" key="4">
    <source>
        <dbReference type="EMBL" id="ODS23421.1"/>
    </source>
</evidence>
<feature type="domain" description="Deacetylase sirtuin-type" evidence="3">
    <location>
        <begin position="1"/>
        <end position="80"/>
    </location>
</feature>
<organism evidence="4 5">
    <name type="scientific">Candidatus Endobugula sertula</name>
    <name type="common">Bugula neritina bacterial symbiont</name>
    <dbReference type="NCBI Taxonomy" id="62101"/>
    <lineage>
        <taxon>Bacteria</taxon>
        <taxon>Pseudomonadati</taxon>
        <taxon>Pseudomonadota</taxon>
        <taxon>Gammaproteobacteria</taxon>
        <taxon>Cellvibrionales</taxon>
        <taxon>Cellvibrionaceae</taxon>
        <taxon>Candidatus Endobugula</taxon>
    </lineage>
</organism>
<dbReference type="AlphaFoldDB" id="A0A1D2QPB4"/>
<dbReference type="InterPro" id="IPR026590">
    <property type="entry name" value="Ssirtuin_cat_dom"/>
</dbReference>
<protein>
    <recommendedName>
        <fullName evidence="3">Deacetylase sirtuin-type domain-containing protein</fullName>
    </recommendedName>
</protein>
<evidence type="ECO:0000313" key="5">
    <source>
        <dbReference type="Proteomes" id="UP000242502"/>
    </source>
</evidence>
<sequence length="80" mass="8995">MSHLVWRNTHFEQALGHCDLFVAIGTSGNVYPAADCVEMARYHHAHTVAINREPSTARHQGVNSFDEHIVGPETVPEFFH</sequence>
<evidence type="ECO:0000259" key="3">
    <source>
        <dbReference type="PROSITE" id="PS50305"/>
    </source>
</evidence>
<name>A0A1D2QPB4_9GAMM</name>
<dbReference type="SUPFAM" id="SSF52467">
    <property type="entry name" value="DHS-like NAD/FAD-binding domain"/>
    <property type="match status" value="1"/>
</dbReference>
<evidence type="ECO:0000256" key="2">
    <source>
        <dbReference type="PROSITE-ProRule" id="PRU00236"/>
    </source>
</evidence>
<dbReference type="PROSITE" id="PS50305">
    <property type="entry name" value="SIRTUIN"/>
    <property type="match status" value="1"/>
</dbReference>
<evidence type="ECO:0000256" key="1">
    <source>
        <dbReference type="ARBA" id="ARBA00023027"/>
    </source>
</evidence>
<comment type="caution">
    <text evidence="2">Lacks conserved residue(s) required for the propagation of feature annotation.</text>
</comment>